<organism evidence="4 5">
    <name type="scientific">Gadus morhua</name>
    <name type="common">Atlantic cod</name>
    <dbReference type="NCBI Taxonomy" id="8049"/>
    <lineage>
        <taxon>Eukaryota</taxon>
        <taxon>Metazoa</taxon>
        <taxon>Chordata</taxon>
        <taxon>Craniata</taxon>
        <taxon>Vertebrata</taxon>
        <taxon>Euteleostomi</taxon>
        <taxon>Actinopterygii</taxon>
        <taxon>Neopterygii</taxon>
        <taxon>Teleostei</taxon>
        <taxon>Neoteleostei</taxon>
        <taxon>Acanthomorphata</taxon>
        <taxon>Zeiogadaria</taxon>
        <taxon>Gadariae</taxon>
        <taxon>Gadiformes</taxon>
        <taxon>Gadoidei</taxon>
        <taxon>Gadidae</taxon>
        <taxon>Gadus</taxon>
    </lineage>
</organism>
<dbReference type="PROSITE" id="PS50994">
    <property type="entry name" value="INTEGRASE"/>
    <property type="match status" value="1"/>
</dbReference>
<dbReference type="SUPFAM" id="SSF53098">
    <property type="entry name" value="Ribonuclease H-like"/>
    <property type="match status" value="1"/>
</dbReference>
<dbReference type="GeneTree" id="ENSGT00940000170215"/>
<dbReference type="AlphaFoldDB" id="A0A8C5B5M1"/>
<evidence type="ECO:0000313" key="4">
    <source>
        <dbReference type="Ensembl" id="ENSGMOP00000041512.1"/>
    </source>
</evidence>
<keyword evidence="2" id="KW-1133">Transmembrane helix</keyword>
<dbReference type="InterPro" id="IPR050951">
    <property type="entry name" value="Retrovirus_Pol_polyprotein"/>
</dbReference>
<reference evidence="4" key="1">
    <citation type="submission" date="2025-08" db="UniProtKB">
        <authorList>
            <consortium name="Ensembl"/>
        </authorList>
    </citation>
    <scope>IDENTIFICATION</scope>
</reference>
<evidence type="ECO:0000259" key="3">
    <source>
        <dbReference type="PROSITE" id="PS50994"/>
    </source>
</evidence>
<protein>
    <recommendedName>
        <fullName evidence="1">Gypsy retrotransposon integrase-like protein 1</fullName>
    </recommendedName>
</protein>
<feature type="transmembrane region" description="Helical" evidence="2">
    <location>
        <begin position="259"/>
        <end position="280"/>
    </location>
</feature>
<accession>A0A8C5B5M1</accession>
<dbReference type="Ensembl" id="ENSGMOT00000027453.1">
    <property type="protein sequence ID" value="ENSGMOP00000041512.1"/>
    <property type="gene ID" value="ENSGMOG00000013456.2"/>
</dbReference>
<reference evidence="4" key="2">
    <citation type="submission" date="2025-09" db="UniProtKB">
        <authorList>
            <consortium name="Ensembl"/>
        </authorList>
    </citation>
    <scope>IDENTIFICATION</scope>
</reference>
<dbReference type="InterPro" id="IPR036397">
    <property type="entry name" value="RNaseH_sf"/>
</dbReference>
<dbReference type="GO" id="GO:0003676">
    <property type="term" value="F:nucleic acid binding"/>
    <property type="evidence" value="ECO:0007669"/>
    <property type="project" value="InterPro"/>
</dbReference>
<evidence type="ECO:0000313" key="5">
    <source>
        <dbReference type="Proteomes" id="UP000694546"/>
    </source>
</evidence>
<dbReference type="PANTHER" id="PTHR37984:SF5">
    <property type="entry name" value="PROTEIN NYNRIN-LIKE"/>
    <property type="match status" value="1"/>
</dbReference>
<keyword evidence="2" id="KW-0472">Membrane</keyword>
<dbReference type="GO" id="GO:0015074">
    <property type="term" value="P:DNA integration"/>
    <property type="evidence" value="ECO:0007669"/>
    <property type="project" value="InterPro"/>
</dbReference>
<dbReference type="Pfam" id="PF17921">
    <property type="entry name" value="Integrase_H2C2"/>
    <property type="match status" value="1"/>
</dbReference>
<dbReference type="Proteomes" id="UP000694546">
    <property type="component" value="Chromosome 23"/>
</dbReference>
<dbReference type="InterPro" id="IPR041588">
    <property type="entry name" value="Integrase_H2C2"/>
</dbReference>
<dbReference type="InterPro" id="IPR001584">
    <property type="entry name" value="Integrase_cat-core"/>
</dbReference>
<dbReference type="Pfam" id="PF00665">
    <property type="entry name" value="rve"/>
    <property type="match status" value="1"/>
</dbReference>
<dbReference type="Gene3D" id="3.30.420.10">
    <property type="entry name" value="Ribonuclease H-like superfamily/Ribonuclease H"/>
    <property type="match status" value="1"/>
</dbReference>
<proteinExistence type="predicted"/>
<evidence type="ECO:0000256" key="2">
    <source>
        <dbReference type="SAM" id="Phobius"/>
    </source>
</evidence>
<dbReference type="InterPro" id="IPR012337">
    <property type="entry name" value="RNaseH-like_sf"/>
</dbReference>
<keyword evidence="2" id="KW-0812">Transmembrane</keyword>
<keyword evidence="5" id="KW-1185">Reference proteome</keyword>
<dbReference type="PANTHER" id="PTHR37984">
    <property type="entry name" value="PROTEIN CBG26694"/>
    <property type="match status" value="1"/>
</dbReference>
<sequence length="299" mass="34310">MDKRWDELFDLLSHGTFPAGYDKSQKLNLRRYASKFTLKGELYVRGRRAIKSKEDARKLFTEFHSSPIGGHTGILKTRTAMSSRFYWLGMSVDINNWVGNVFELLLCFYFLSFINNCFLKGPLPKTVDGFQYILTATDYFSKWVEAFPLKTKTAAEVGRHICSIIYRHGCPKRILSDQGKEFVNEVCLNTSLCNMLAIERSVTAAYHPQTNGLDVKTSHNIKALIKLVNDKQNNWDVFLEATLFSLRSKVQTTTKHSPFLMMLLFTLLNITIDYTIIGYFGQSSVKFIFSTITCTMFVQ</sequence>
<dbReference type="Gene3D" id="1.10.340.70">
    <property type="match status" value="1"/>
</dbReference>
<feature type="domain" description="Integrase catalytic" evidence="3">
    <location>
        <begin position="88"/>
        <end position="266"/>
    </location>
</feature>
<evidence type="ECO:0000256" key="1">
    <source>
        <dbReference type="ARBA" id="ARBA00039658"/>
    </source>
</evidence>
<name>A0A8C5B5M1_GADMO</name>